<feature type="domain" description="Ribose-phosphate pyrophosphokinase N-terminal" evidence="10">
    <location>
        <begin position="5"/>
        <end position="119"/>
    </location>
</feature>
<evidence type="ECO:0000256" key="7">
    <source>
        <dbReference type="ARBA" id="ARBA00049535"/>
    </source>
</evidence>
<dbReference type="NCBIfam" id="TIGR01251">
    <property type="entry name" value="ribP_PPkin"/>
    <property type="match status" value="1"/>
</dbReference>
<dbReference type="EMBL" id="DRZM01000025">
    <property type="protein sequence ID" value="HHP04251.1"/>
    <property type="molecule type" value="Genomic_DNA"/>
</dbReference>
<dbReference type="InterPro" id="IPR000836">
    <property type="entry name" value="PRTase_dom"/>
</dbReference>
<dbReference type="SMART" id="SM01400">
    <property type="entry name" value="Pribosyltran_N"/>
    <property type="match status" value="1"/>
</dbReference>
<dbReference type="InterPro" id="IPR029057">
    <property type="entry name" value="PRTase-like"/>
</dbReference>
<accession>A0A7J3X5B0</accession>
<evidence type="ECO:0000256" key="2">
    <source>
        <dbReference type="ARBA" id="ARBA00022679"/>
    </source>
</evidence>
<proteinExistence type="inferred from homology"/>
<evidence type="ECO:0000256" key="6">
    <source>
        <dbReference type="ARBA" id="ARBA00022840"/>
    </source>
</evidence>
<keyword evidence="5 11" id="KW-0418">Kinase</keyword>
<keyword evidence="2 11" id="KW-0808">Transferase</keyword>
<dbReference type="PANTHER" id="PTHR10210:SF32">
    <property type="entry name" value="RIBOSE-PHOSPHATE PYROPHOSPHOKINASE 2"/>
    <property type="match status" value="1"/>
</dbReference>
<dbReference type="CDD" id="cd06223">
    <property type="entry name" value="PRTases_typeI"/>
    <property type="match status" value="1"/>
</dbReference>
<dbReference type="InterPro" id="IPR005946">
    <property type="entry name" value="Rib-P_diPkinase"/>
</dbReference>
<dbReference type="PANTHER" id="PTHR10210">
    <property type="entry name" value="RIBOSE-PHOSPHATE DIPHOSPHOKINASE FAMILY MEMBER"/>
    <property type="match status" value="1"/>
</dbReference>
<evidence type="ECO:0000256" key="4">
    <source>
        <dbReference type="ARBA" id="ARBA00022741"/>
    </source>
</evidence>
<dbReference type="GO" id="GO:0004749">
    <property type="term" value="F:ribose phosphate diphosphokinase activity"/>
    <property type="evidence" value="ECO:0007669"/>
    <property type="project" value="UniProtKB-EC"/>
</dbReference>
<dbReference type="GO" id="GO:0006164">
    <property type="term" value="P:purine nucleotide biosynthetic process"/>
    <property type="evidence" value="ECO:0007669"/>
    <property type="project" value="TreeGrafter"/>
</dbReference>
<comment type="catalytic activity">
    <reaction evidence="7">
        <text>D-ribose 5-phosphate + ATP = 5-phospho-alpha-D-ribose 1-diphosphate + AMP + H(+)</text>
        <dbReference type="Rhea" id="RHEA:15609"/>
        <dbReference type="ChEBI" id="CHEBI:15378"/>
        <dbReference type="ChEBI" id="CHEBI:30616"/>
        <dbReference type="ChEBI" id="CHEBI:58017"/>
        <dbReference type="ChEBI" id="CHEBI:78346"/>
        <dbReference type="ChEBI" id="CHEBI:456215"/>
        <dbReference type="EC" id="2.7.6.1"/>
    </reaction>
</comment>
<keyword evidence="6" id="KW-0067">ATP-binding</keyword>
<organism evidence="11">
    <name type="scientific">Thermofilum pendens</name>
    <dbReference type="NCBI Taxonomy" id="2269"/>
    <lineage>
        <taxon>Archaea</taxon>
        <taxon>Thermoproteota</taxon>
        <taxon>Thermoprotei</taxon>
        <taxon>Thermofilales</taxon>
        <taxon>Thermofilaceae</taxon>
        <taxon>Thermofilum</taxon>
    </lineage>
</organism>
<evidence type="ECO:0000256" key="5">
    <source>
        <dbReference type="ARBA" id="ARBA00022777"/>
    </source>
</evidence>
<dbReference type="EC" id="2.7.6.1" evidence="1"/>
<dbReference type="Pfam" id="PF13793">
    <property type="entry name" value="Pribosyltran_N"/>
    <property type="match status" value="1"/>
</dbReference>
<dbReference type="Gene3D" id="3.40.50.2020">
    <property type="match status" value="2"/>
</dbReference>
<evidence type="ECO:0000256" key="1">
    <source>
        <dbReference type="ARBA" id="ARBA00013247"/>
    </source>
</evidence>
<dbReference type="InterPro" id="IPR029099">
    <property type="entry name" value="Pribosyltran_N"/>
</dbReference>
<dbReference type="Pfam" id="PF00156">
    <property type="entry name" value="Pribosyltran"/>
    <property type="match status" value="1"/>
</dbReference>
<keyword evidence="4" id="KW-0547">Nucleotide-binding</keyword>
<dbReference type="GO" id="GO:0000287">
    <property type="term" value="F:magnesium ion binding"/>
    <property type="evidence" value="ECO:0007669"/>
    <property type="project" value="InterPro"/>
</dbReference>
<protein>
    <recommendedName>
        <fullName evidence="1">ribose-phosphate diphosphokinase</fullName>
        <ecNumber evidence="1">2.7.6.1</ecNumber>
    </recommendedName>
</protein>
<dbReference type="FunFam" id="3.40.50.2020:FF:000014">
    <property type="entry name" value="Ribose-phosphate pyrophosphokinase 1"/>
    <property type="match status" value="1"/>
</dbReference>
<evidence type="ECO:0000259" key="10">
    <source>
        <dbReference type="Pfam" id="PF13793"/>
    </source>
</evidence>
<sequence>MDALLLAGEWCSELARKLSEQVGLPYHALITRKFPDGETYLRVPVGVAGRDVVLLICAGRRPNDALVEAVFSSVTLKRLGAGSVTLAMPYFPYARQDSEFQRGEAVSLAIVSKMLEDSGVDSIVTVDMHLHRFKSVSEVFSIPAYNVSVMPDLADYVRKTCGDCLVVAPDGEAEQWARVFSERLGTGYVVFEKKRLGDYYVEVRGALQGAERVVIVDDIISTGSTIATVAQALTASGAKEIIVACAHALLTDGAEARILGAGVKEIVASDTVVNPFMKVSAARALGEGVLRAIRGAR</sequence>
<dbReference type="GO" id="GO:0005524">
    <property type="term" value="F:ATP binding"/>
    <property type="evidence" value="ECO:0007669"/>
    <property type="project" value="UniProtKB-KW"/>
</dbReference>
<evidence type="ECO:0000313" key="11">
    <source>
        <dbReference type="EMBL" id="HHP04251.1"/>
    </source>
</evidence>
<comment type="similarity">
    <text evidence="8">Belongs to the ribose-phosphate pyrophosphokinase family.</text>
</comment>
<dbReference type="GO" id="GO:0005737">
    <property type="term" value="C:cytoplasm"/>
    <property type="evidence" value="ECO:0007669"/>
    <property type="project" value="TreeGrafter"/>
</dbReference>
<evidence type="ECO:0000256" key="8">
    <source>
        <dbReference type="RuleBase" id="RU004324"/>
    </source>
</evidence>
<dbReference type="AlphaFoldDB" id="A0A7J3X5B0"/>
<evidence type="ECO:0000259" key="9">
    <source>
        <dbReference type="Pfam" id="PF00156"/>
    </source>
</evidence>
<comment type="caution">
    <text evidence="11">The sequence shown here is derived from an EMBL/GenBank/DDBJ whole genome shotgun (WGS) entry which is preliminary data.</text>
</comment>
<reference evidence="11" key="1">
    <citation type="journal article" date="2020" name="mSystems">
        <title>Genome- and Community-Level Interaction Insights into Carbon Utilization and Element Cycling Functions of Hydrothermarchaeota in Hydrothermal Sediment.</title>
        <authorList>
            <person name="Zhou Z."/>
            <person name="Liu Y."/>
            <person name="Xu W."/>
            <person name="Pan J."/>
            <person name="Luo Z.H."/>
            <person name="Li M."/>
        </authorList>
    </citation>
    <scope>NUCLEOTIDE SEQUENCE [LARGE SCALE GENOMIC DNA]</scope>
    <source>
        <strain evidence="11">SpSt-1125</strain>
    </source>
</reference>
<dbReference type="SUPFAM" id="SSF53271">
    <property type="entry name" value="PRTase-like"/>
    <property type="match status" value="1"/>
</dbReference>
<evidence type="ECO:0000256" key="3">
    <source>
        <dbReference type="ARBA" id="ARBA00022727"/>
    </source>
</evidence>
<dbReference type="GO" id="GO:0016301">
    <property type="term" value="F:kinase activity"/>
    <property type="evidence" value="ECO:0007669"/>
    <property type="project" value="UniProtKB-KW"/>
</dbReference>
<feature type="domain" description="Phosphoribosyltransferase" evidence="9">
    <location>
        <begin position="165"/>
        <end position="249"/>
    </location>
</feature>
<keyword evidence="3 8" id="KW-0545">Nucleotide biosynthesis</keyword>
<name>A0A7J3X5B0_THEPE</name>
<dbReference type="GO" id="GO:0006015">
    <property type="term" value="P:5-phosphoribose 1-diphosphate biosynthetic process"/>
    <property type="evidence" value="ECO:0007669"/>
    <property type="project" value="TreeGrafter"/>
</dbReference>
<dbReference type="GO" id="GO:0002189">
    <property type="term" value="C:ribose phosphate diphosphokinase complex"/>
    <property type="evidence" value="ECO:0007669"/>
    <property type="project" value="TreeGrafter"/>
</dbReference>
<gene>
    <name evidence="11" type="primary">prs</name>
    <name evidence="11" type="ORF">ENM88_00700</name>
</gene>